<feature type="transmembrane region" description="Helical" evidence="6">
    <location>
        <begin position="209"/>
        <end position="234"/>
    </location>
</feature>
<evidence type="ECO:0000256" key="5">
    <source>
        <dbReference type="ARBA" id="ARBA00023136"/>
    </source>
</evidence>
<evidence type="ECO:0000256" key="2">
    <source>
        <dbReference type="ARBA" id="ARBA00009773"/>
    </source>
</evidence>
<feature type="transmembrane region" description="Helical" evidence="6">
    <location>
        <begin position="75"/>
        <end position="99"/>
    </location>
</feature>
<keyword evidence="3 6" id="KW-0812">Transmembrane</keyword>
<protein>
    <submittedName>
        <fullName evidence="7">AI-2E family transporter</fullName>
    </submittedName>
</protein>
<sequence>MGEPAENANGGVLLTRISTNALVRFLLLFACGWALLTLFSYFEYVITTFTFAAVLALLLNYPARYLERFIGRGASLAVVIVLSLISMVVVVAGLGVTIVGQVQQLANAIVNTFNSSADPLTRLEEFLTARRIRIDLEPVQQQATELARNTIGFILGSLPSFLGSYVTFIVIVVVAFFMLADGGRIWGLLIKFLPAAQRVRFSQSVQSNFAGFFQGQLLIALFLGTASFVVFTLLEIPFALVLALTVALFDLIPGIGATLGVGLVCLTVLVQGDWVATLKLFVACIALQQIQDNFIAPRVMQSTVNLNPVIVFFALLVGARIGGLIGVFLAVPVAGVVVSLLDVEEAQSKQT</sequence>
<accession>A0ABY3PMP1</accession>
<feature type="transmembrane region" description="Helical" evidence="6">
    <location>
        <begin position="45"/>
        <end position="63"/>
    </location>
</feature>
<keyword evidence="8" id="KW-1185">Reference proteome</keyword>
<dbReference type="Proteomes" id="UP001054846">
    <property type="component" value="Chromosome"/>
</dbReference>
<evidence type="ECO:0000256" key="6">
    <source>
        <dbReference type="SAM" id="Phobius"/>
    </source>
</evidence>
<feature type="transmembrane region" description="Helical" evidence="6">
    <location>
        <begin position="240"/>
        <end position="266"/>
    </location>
</feature>
<dbReference type="EMBL" id="CP063845">
    <property type="protein sequence ID" value="UFP94844.1"/>
    <property type="molecule type" value="Genomic_DNA"/>
</dbReference>
<evidence type="ECO:0000256" key="4">
    <source>
        <dbReference type="ARBA" id="ARBA00022989"/>
    </source>
</evidence>
<comment type="similarity">
    <text evidence="2">Belongs to the autoinducer-2 exporter (AI-2E) (TC 2.A.86) family.</text>
</comment>
<evidence type="ECO:0000313" key="7">
    <source>
        <dbReference type="EMBL" id="UFP94844.1"/>
    </source>
</evidence>
<gene>
    <name evidence="7" type="ORF">ISF26_00925</name>
</gene>
<comment type="subcellular location">
    <subcellularLocation>
        <location evidence="1">Membrane</location>
        <topology evidence="1">Multi-pass membrane protein</topology>
    </subcellularLocation>
</comment>
<dbReference type="Pfam" id="PF01594">
    <property type="entry name" value="AI-2E_transport"/>
    <property type="match status" value="1"/>
</dbReference>
<evidence type="ECO:0000256" key="1">
    <source>
        <dbReference type="ARBA" id="ARBA00004141"/>
    </source>
</evidence>
<dbReference type="RefSeq" id="WP_230841911.1">
    <property type="nucleotide sequence ID" value="NZ_CP063845.1"/>
</dbReference>
<dbReference type="PANTHER" id="PTHR21716:SF66">
    <property type="entry name" value="TRANSPORT PROTEIN SLL0063-RELATED"/>
    <property type="match status" value="1"/>
</dbReference>
<organism evidence="7 8">
    <name type="scientific">Gloeobacter morelensis MG652769</name>
    <dbReference type="NCBI Taxonomy" id="2781736"/>
    <lineage>
        <taxon>Bacteria</taxon>
        <taxon>Bacillati</taxon>
        <taxon>Cyanobacteriota</taxon>
        <taxon>Cyanophyceae</taxon>
        <taxon>Gloeobacterales</taxon>
        <taxon>Gloeobacteraceae</taxon>
        <taxon>Gloeobacter</taxon>
        <taxon>Gloeobacter morelensis</taxon>
    </lineage>
</organism>
<evidence type="ECO:0000313" key="8">
    <source>
        <dbReference type="Proteomes" id="UP001054846"/>
    </source>
</evidence>
<dbReference type="InterPro" id="IPR002549">
    <property type="entry name" value="AI-2E-like"/>
</dbReference>
<feature type="transmembrane region" description="Helical" evidence="6">
    <location>
        <begin position="21"/>
        <end position="39"/>
    </location>
</feature>
<proteinExistence type="inferred from homology"/>
<keyword evidence="4 6" id="KW-1133">Transmembrane helix</keyword>
<feature type="transmembrane region" description="Helical" evidence="6">
    <location>
        <begin position="165"/>
        <end position="189"/>
    </location>
</feature>
<evidence type="ECO:0000256" key="3">
    <source>
        <dbReference type="ARBA" id="ARBA00022692"/>
    </source>
</evidence>
<feature type="transmembrane region" description="Helical" evidence="6">
    <location>
        <begin position="310"/>
        <end position="341"/>
    </location>
</feature>
<dbReference type="PANTHER" id="PTHR21716">
    <property type="entry name" value="TRANSMEMBRANE PROTEIN"/>
    <property type="match status" value="1"/>
</dbReference>
<reference evidence="7 8" key="1">
    <citation type="journal article" date="2021" name="Genome Biol. Evol.">
        <title>Complete Genome Sequencing of a Novel Gloeobacter Species from a Waterfall Cave in Mexico.</title>
        <authorList>
            <person name="Saw J.H."/>
            <person name="Cardona T."/>
            <person name="Montejano G."/>
        </authorList>
    </citation>
    <scope>NUCLEOTIDE SEQUENCE [LARGE SCALE GENOMIC DNA]</scope>
    <source>
        <strain evidence="7">MG652769</strain>
    </source>
</reference>
<keyword evidence="5 6" id="KW-0472">Membrane</keyword>
<name>A0ABY3PMP1_9CYAN</name>